<reference evidence="3 4" key="1">
    <citation type="journal article" date="2018" name="Nat. Biotechnol.">
        <title>A standardized bacterial taxonomy based on genome phylogeny substantially revises the tree of life.</title>
        <authorList>
            <person name="Parks D.H."/>
            <person name="Chuvochina M."/>
            <person name="Waite D.W."/>
            <person name="Rinke C."/>
            <person name="Skarshewski A."/>
            <person name="Chaumeil P.A."/>
            <person name="Hugenholtz P."/>
        </authorList>
    </citation>
    <scope>NUCLEOTIDE SEQUENCE [LARGE SCALE GENOMIC DNA]</scope>
    <source>
        <strain evidence="3">UBA11264</strain>
    </source>
</reference>
<dbReference type="EMBL" id="DPSM01000007">
    <property type="protein sequence ID" value="HCJ98921.1"/>
    <property type="molecule type" value="Genomic_DNA"/>
</dbReference>
<feature type="domain" description="HTH cro/C1-type" evidence="2">
    <location>
        <begin position="9"/>
        <end position="52"/>
    </location>
</feature>
<dbReference type="CDD" id="cd00093">
    <property type="entry name" value="HTH_XRE"/>
    <property type="match status" value="1"/>
</dbReference>
<dbReference type="GO" id="GO:0003677">
    <property type="term" value="F:DNA binding"/>
    <property type="evidence" value="ECO:0007669"/>
    <property type="project" value="InterPro"/>
</dbReference>
<dbReference type="Proteomes" id="UP000262210">
    <property type="component" value="Unassembled WGS sequence"/>
</dbReference>
<sequence length="99" mass="10592">MSSTLGDKVKAIRKSEGVSQSEFCEITGISISTVKKYETGLIEPGGTTLMKITSNARFKKYTMWLMTGDVAPEIGQISPALSPDGHDSTSNHQKGQKAG</sequence>
<dbReference type="PROSITE" id="PS50943">
    <property type="entry name" value="HTH_CROC1"/>
    <property type="match status" value="1"/>
</dbReference>
<gene>
    <name evidence="3" type="ORF">DHV72_02705</name>
</gene>
<name>A0A9C7V658_9GAMM</name>
<proteinExistence type="predicted"/>
<dbReference type="RefSeq" id="WP_086579645.1">
    <property type="nucleotide sequence ID" value="NZ_DPSM01000007.1"/>
</dbReference>
<dbReference type="SUPFAM" id="SSF47413">
    <property type="entry name" value="lambda repressor-like DNA-binding domains"/>
    <property type="match status" value="1"/>
</dbReference>
<accession>A0A9C7V658</accession>
<dbReference type="InterPro" id="IPR010982">
    <property type="entry name" value="Lambda_DNA-bd_dom_sf"/>
</dbReference>
<dbReference type="Pfam" id="PF01381">
    <property type="entry name" value="HTH_3"/>
    <property type="match status" value="1"/>
</dbReference>
<feature type="region of interest" description="Disordered" evidence="1">
    <location>
        <begin position="75"/>
        <end position="99"/>
    </location>
</feature>
<evidence type="ECO:0000313" key="4">
    <source>
        <dbReference type="Proteomes" id="UP000262210"/>
    </source>
</evidence>
<dbReference type="Gene3D" id="1.10.260.40">
    <property type="entry name" value="lambda repressor-like DNA-binding domains"/>
    <property type="match status" value="1"/>
</dbReference>
<comment type="caution">
    <text evidence="3">The sequence shown here is derived from an EMBL/GenBank/DDBJ whole genome shotgun (WGS) entry which is preliminary data.</text>
</comment>
<protein>
    <submittedName>
        <fullName evidence="3">XRE family transcriptional regulator</fullName>
    </submittedName>
</protein>
<dbReference type="SMART" id="SM00530">
    <property type="entry name" value="HTH_XRE"/>
    <property type="match status" value="1"/>
</dbReference>
<evidence type="ECO:0000259" key="2">
    <source>
        <dbReference type="PROSITE" id="PS50943"/>
    </source>
</evidence>
<dbReference type="AlphaFoldDB" id="A0A9C7V658"/>
<evidence type="ECO:0000313" key="3">
    <source>
        <dbReference type="EMBL" id="HCJ98921.1"/>
    </source>
</evidence>
<evidence type="ECO:0000256" key="1">
    <source>
        <dbReference type="SAM" id="MobiDB-lite"/>
    </source>
</evidence>
<organism evidence="3 4">
    <name type="scientific">Serratia grimesii</name>
    <dbReference type="NCBI Taxonomy" id="82995"/>
    <lineage>
        <taxon>Bacteria</taxon>
        <taxon>Pseudomonadati</taxon>
        <taxon>Pseudomonadota</taxon>
        <taxon>Gammaproteobacteria</taxon>
        <taxon>Enterobacterales</taxon>
        <taxon>Yersiniaceae</taxon>
        <taxon>Serratia</taxon>
    </lineage>
</organism>
<dbReference type="InterPro" id="IPR001387">
    <property type="entry name" value="Cro/C1-type_HTH"/>
</dbReference>